<name>A0ACB9H0M5_CICIN</name>
<evidence type="ECO:0000313" key="1">
    <source>
        <dbReference type="EMBL" id="KAI3789299.1"/>
    </source>
</evidence>
<comment type="caution">
    <text evidence="1">The sequence shown here is derived from an EMBL/GenBank/DDBJ whole genome shotgun (WGS) entry which is preliminary data.</text>
</comment>
<dbReference type="Proteomes" id="UP001055811">
    <property type="component" value="Linkage Group LG01"/>
</dbReference>
<proteinExistence type="predicted"/>
<evidence type="ECO:0000313" key="2">
    <source>
        <dbReference type="Proteomes" id="UP001055811"/>
    </source>
</evidence>
<reference evidence="1 2" key="2">
    <citation type="journal article" date="2022" name="Mol. Ecol. Resour.">
        <title>The genomes of chicory, endive, great burdock and yacon provide insights into Asteraceae paleo-polyploidization history and plant inulin production.</title>
        <authorList>
            <person name="Fan W."/>
            <person name="Wang S."/>
            <person name="Wang H."/>
            <person name="Wang A."/>
            <person name="Jiang F."/>
            <person name="Liu H."/>
            <person name="Zhao H."/>
            <person name="Xu D."/>
            <person name="Zhang Y."/>
        </authorList>
    </citation>
    <scope>NUCLEOTIDE SEQUENCE [LARGE SCALE GENOMIC DNA]</scope>
    <source>
        <strain evidence="2">cv. Punajuju</strain>
        <tissue evidence="1">Leaves</tissue>
    </source>
</reference>
<accession>A0ACB9H0M5</accession>
<reference evidence="2" key="1">
    <citation type="journal article" date="2022" name="Mol. Ecol. Resour.">
        <title>The genomes of chicory, endive, great burdock and yacon provide insights into Asteraceae palaeo-polyploidization history and plant inulin production.</title>
        <authorList>
            <person name="Fan W."/>
            <person name="Wang S."/>
            <person name="Wang H."/>
            <person name="Wang A."/>
            <person name="Jiang F."/>
            <person name="Liu H."/>
            <person name="Zhao H."/>
            <person name="Xu D."/>
            <person name="Zhang Y."/>
        </authorList>
    </citation>
    <scope>NUCLEOTIDE SEQUENCE [LARGE SCALE GENOMIC DNA]</scope>
    <source>
        <strain evidence="2">cv. Punajuju</strain>
    </source>
</reference>
<dbReference type="EMBL" id="CM042009">
    <property type="protein sequence ID" value="KAI3789299.1"/>
    <property type="molecule type" value="Genomic_DNA"/>
</dbReference>
<organism evidence="1 2">
    <name type="scientific">Cichorium intybus</name>
    <name type="common">Chicory</name>
    <dbReference type="NCBI Taxonomy" id="13427"/>
    <lineage>
        <taxon>Eukaryota</taxon>
        <taxon>Viridiplantae</taxon>
        <taxon>Streptophyta</taxon>
        <taxon>Embryophyta</taxon>
        <taxon>Tracheophyta</taxon>
        <taxon>Spermatophyta</taxon>
        <taxon>Magnoliopsida</taxon>
        <taxon>eudicotyledons</taxon>
        <taxon>Gunneridae</taxon>
        <taxon>Pentapetalae</taxon>
        <taxon>asterids</taxon>
        <taxon>campanulids</taxon>
        <taxon>Asterales</taxon>
        <taxon>Asteraceae</taxon>
        <taxon>Cichorioideae</taxon>
        <taxon>Cichorieae</taxon>
        <taxon>Cichoriinae</taxon>
        <taxon>Cichorium</taxon>
    </lineage>
</organism>
<keyword evidence="2" id="KW-1185">Reference proteome</keyword>
<gene>
    <name evidence="1" type="ORF">L2E82_02092</name>
</gene>
<sequence>MSIDVDEPLTPAGRLFVQPATDQIINCVLGLDRPVGIEITRSVISDSLLIKHPRFTSLLVKDNHGREHWKRVELEIDHHIIFLPDAVGNHEDDEAAVNDYIADLTVSCPLSTDKPLWEVHVLPAHKCVVMRLHHSLGDGVSLLSLMLTMCRKVSDGDKMPTIEPPSSSKSDRRESAIYTLWKLLKMMWFTLIYMFEFLLRSLWIRDKKTALRGGAGVELWPRKLATAKFSLDDMKTVKNAVVNTTINDVLFGVISSGLSRYLEFHSPKPLQEGLQITGAAMVNLRPSQGLQEFTELMKNGSKSRWGNKFGMMLLPIYYHKNGTDPLQYLKRAKKMIDKKKLSLEAYLSYKIGYFIMKCLGAKFASLLNYRIICNTSFTISNVVGPKEEFMIAGIPVTYIRTTSSSLAHAITMHMVSYAGKADMQILVAKDLIPHPDKLAKCFEHALLEMKEAALKLTGEKPSKFQTSLAKKCEISDTNIHEV</sequence>
<protein>
    <submittedName>
        <fullName evidence="1">Uncharacterized protein</fullName>
    </submittedName>
</protein>